<dbReference type="GO" id="GO:0016747">
    <property type="term" value="F:acyltransferase activity, transferring groups other than amino-acyl groups"/>
    <property type="evidence" value="ECO:0007669"/>
    <property type="project" value="TreeGrafter"/>
</dbReference>
<keyword evidence="1" id="KW-0808">Transferase</keyword>
<evidence type="ECO:0000256" key="1">
    <source>
        <dbReference type="ARBA" id="ARBA00022679"/>
    </source>
</evidence>
<sequence length="485" mass="54165">MSYVCDQDFHLSLADQNNVRTHVQKLHIFPFPDGAQAEDAIHALSAGLRVTLMKFPFLAGRLGPEDPETGKLSLRFPGEISDEVMAVIFHSKILYDYPFTYEALKTRGFPMLACKGEWFCPDILRKTSGIPPLAEGLTDFKGNSIPALSVQATFIPGGLVLSVYGHHSIMDGMGTAMFMRYFADGVNPRKNELLLSREALPDQSAMREKVDARAQPSHTTKFGAYTTEKYDYPKTLDDQAPCSVKLFVIPASRLHGYRDELQKAGVQTMTPITIFNVLSALIWTHITRARAEDLEKIRQSSTRAGIAVNWRKRQEPALDDHYMGNMAHFAVASRDISELVTEKHVTNETIIPVVQEINRGISEIKPEWTQQLLNYLASIEPIVDTECALGFHRGPDIYITSWLHMGADFEWGIPGTSSSKPGFIRRAHCGNGSDGGIIIMPRSREVVDGQEAPYEVMVRLATCHMEKLINEEAGLATRWAEKVLD</sequence>
<dbReference type="PANTHER" id="PTHR31642:SF310">
    <property type="entry name" value="FATTY ALCOHOL:CAFFEOYL-COA ACYLTRANSFERASE"/>
    <property type="match status" value="1"/>
</dbReference>
<accession>A0A6A6STU3</accession>
<reference evidence="2" key="1">
    <citation type="journal article" date="2020" name="Stud. Mycol.">
        <title>101 Dothideomycetes genomes: a test case for predicting lifestyles and emergence of pathogens.</title>
        <authorList>
            <person name="Haridas S."/>
            <person name="Albert R."/>
            <person name="Binder M."/>
            <person name="Bloem J."/>
            <person name="Labutti K."/>
            <person name="Salamov A."/>
            <person name="Andreopoulos B."/>
            <person name="Baker S."/>
            <person name="Barry K."/>
            <person name="Bills G."/>
            <person name="Bluhm B."/>
            <person name="Cannon C."/>
            <person name="Castanera R."/>
            <person name="Culley D."/>
            <person name="Daum C."/>
            <person name="Ezra D."/>
            <person name="Gonzalez J."/>
            <person name="Henrissat B."/>
            <person name="Kuo A."/>
            <person name="Liang C."/>
            <person name="Lipzen A."/>
            <person name="Lutzoni F."/>
            <person name="Magnuson J."/>
            <person name="Mondo S."/>
            <person name="Nolan M."/>
            <person name="Ohm R."/>
            <person name="Pangilinan J."/>
            <person name="Park H.-J."/>
            <person name="Ramirez L."/>
            <person name="Alfaro M."/>
            <person name="Sun H."/>
            <person name="Tritt A."/>
            <person name="Yoshinaga Y."/>
            <person name="Zwiers L.-H."/>
            <person name="Turgeon B."/>
            <person name="Goodwin S."/>
            <person name="Spatafora J."/>
            <person name="Crous P."/>
            <person name="Grigoriev I."/>
        </authorList>
    </citation>
    <scope>NUCLEOTIDE SEQUENCE</scope>
    <source>
        <strain evidence="2">CBS 122681</strain>
    </source>
</reference>
<protein>
    <submittedName>
        <fullName evidence="2">Trichothecene 3-O-acetyltransferas-like protein</fullName>
    </submittedName>
</protein>
<evidence type="ECO:0000313" key="2">
    <source>
        <dbReference type="EMBL" id="KAF2649868.1"/>
    </source>
</evidence>
<name>A0A6A6STU3_9PLEO</name>
<organism evidence="2 3">
    <name type="scientific">Lophiostoma macrostomum CBS 122681</name>
    <dbReference type="NCBI Taxonomy" id="1314788"/>
    <lineage>
        <taxon>Eukaryota</taxon>
        <taxon>Fungi</taxon>
        <taxon>Dikarya</taxon>
        <taxon>Ascomycota</taxon>
        <taxon>Pezizomycotina</taxon>
        <taxon>Dothideomycetes</taxon>
        <taxon>Pleosporomycetidae</taxon>
        <taxon>Pleosporales</taxon>
        <taxon>Lophiostomataceae</taxon>
        <taxon>Lophiostoma</taxon>
    </lineage>
</organism>
<gene>
    <name evidence="2" type="ORF">K491DRAFT_721298</name>
</gene>
<evidence type="ECO:0000313" key="3">
    <source>
        <dbReference type="Proteomes" id="UP000799324"/>
    </source>
</evidence>
<dbReference type="GO" id="GO:0044550">
    <property type="term" value="P:secondary metabolite biosynthetic process"/>
    <property type="evidence" value="ECO:0007669"/>
    <property type="project" value="TreeGrafter"/>
</dbReference>
<dbReference type="PANTHER" id="PTHR31642">
    <property type="entry name" value="TRICHOTHECENE 3-O-ACETYLTRANSFERASE"/>
    <property type="match status" value="1"/>
</dbReference>
<dbReference type="OrthoDB" id="1862401at2759"/>
<dbReference type="InterPro" id="IPR023213">
    <property type="entry name" value="CAT-like_dom_sf"/>
</dbReference>
<proteinExistence type="predicted"/>
<dbReference type="Proteomes" id="UP000799324">
    <property type="component" value="Unassembled WGS sequence"/>
</dbReference>
<keyword evidence="3" id="KW-1185">Reference proteome</keyword>
<dbReference type="AlphaFoldDB" id="A0A6A6STU3"/>
<dbReference type="Gene3D" id="3.30.559.10">
    <property type="entry name" value="Chloramphenicol acetyltransferase-like domain"/>
    <property type="match status" value="2"/>
</dbReference>
<dbReference type="Pfam" id="PF02458">
    <property type="entry name" value="Transferase"/>
    <property type="match status" value="2"/>
</dbReference>
<dbReference type="EMBL" id="MU004476">
    <property type="protein sequence ID" value="KAF2649868.1"/>
    <property type="molecule type" value="Genomic_DNA"/>
</dbReference>
<dbReference type="InterPro" id="IPR050317">
    <property type="entry name" value="Plant_Fungal_Acyltransferase"/>
</dbReference>